<evidence type="ECO:0000313" key="4">
    <source>
        <dbReference type="Proteomes" id="UP000480548"/>
    </source>
</evidence>
<evidence type="ECO:0000313" key="3">
    <source>
        <dbReference type="EMBL" id="KAF3139495.1"/>
    </source>
</evidence>
<feature type="region of interest" description="Disordered" evidence="1">
    <location>
        <begin position="424"/>
        <end position="461"/>
    </location>
</feature>
<dbReference type="Proteomes" id="UP000480548">
    <property type="component" value="Unassembled WGS sequence"/>
</dbReference>
<keyword evidence="2" id="KW-0472">Membrane</keyword>
<evidence type="ECO:0000256" key="1">
    <source>
        <dbReference type="SAM" id="MobiDB-lite"/>
    </source>
</evidence>
<name>A0A7C8NUQ6_ORBOL</name>
<organism evidence="3 4">
    <name type="scientific">Orbilia oligospora</name>
    <name type="common">Nematode-trapping fungus</name>
    <name type="synonym">Arthrobotrys oligospora</name>
    <dbReference type="NCBI Taxonomy" id="2813651"/>
    <lineage>
        <taxon>Eukaryota</taxon>
        <taxon>Fungi</taxon>
        <taxon>Dikarya</taxon>
        <taxon>Ascomycota</taxon>
        <taxon>Pezizomycotina</taxon>
        <taxon>Orbiliomycetes</taxon>
        <taxon>Orbiliales</taxon>
        <taxon>Orbiliaceae</taxon>
        <taxon>Orbilia</taxon>
    </lineage>
</organism>
<dbReference type="EMBL" id="WIQZ01000019">
    <property type="protein sequence ID" value="KAF3139495.1"/>
    <property type="molecule type" value="Genomic_DNA"/>
</dbReference>
<protein>
    <submittedName>
        <fullName evidence="3">Uncharacterized protein</fullName>
    </submittedName>
</protein>
<feature type="compositionally biased region" description="Basic and acidic residues" evidence="1">
    <location>
        <begin position="447"/>
        <end position="461"/>
    </location>
</feature>
<sequence length="587" mass="66565">MERETTKMGNSDDGTSASDIITYIGVPLAVLGVMPVLYTFLVAIITQHHIRRELRRNYLKAVTRTSLMSGTVEVEHPRYSIQPLQRDDIEYWKKSDERSGIRGGSWTIFHWHKIVTGRVHYHLRLRERMVQPQAEIDFEKLVTFLLDRGAVPDAEGVRMLKTMGLQTPRMTRLLTTSGPAKRSVLVVSNPEEAEGHLSLSLFWADELGSRNEGSLPPYWARLQGSELLLEKAAEPAAEEEPAEIPDTAGESSEKSDDIKADPSDVEKEAPPPPFPAINTPAHWGAEDSKSRLPVRLFLGSTGLEDAKIETLDGSDVYGSFRIEHLKFQYPGATCNMNVWFAAGAVTTLGEYHKGLWKYSIPMDVMRFAQKDTMPHGTLVWLGLLEEEETPMMIARREAKVKAFHEQRHKEFLDGMRQRELEKNMPEAMRQQAQRSRQMASAQAMLQKQRDEQRERQEEEFRKKELALTSHRVTQTIVSGACLEYLKKEGYVPTSVNVQQICEGILYKMLFEEEFASRMCKVLDGWMGWGEVGVMNDRHLDELKEDIAAFCFAGVILGVIGERAKSAETWAGSDLAECQRVFRSVYLG</sequence>
<comment type="caution">
    <text evidence="3">The sequence shown here is derived from an EMBL/GenBank/DDBJ whole genome shotgun (WGS) entry which is preliminary data.</text>
</comment>
<reference evidence="3 4" key="1">
    <citation type="submission" date="2019-06" db="EMBL/GenBank/DDBJ databases">
        <authorList>
            <person name="Palmer J.M."/>
        </authorList>
    </citation>
    <scope>NUCLEOTIDE SEQUENCE [LARGE SCALE GENOMIC DNA]</scope>
    <source>
        <strain evidence="3 4">TWF703</strain>
    </source>
</reference>
<evidence type="ECO:0000256" key="2">
    <source>
        <dbReference type="SAM" id="Phobius"/>
    </source>
</evidence>
<proteinExistence type="predicted"/>
<keyword evidence="2" id="KW-1133">Transmembrane helix</keyword>
<dbReference type="AlphaFoldDB" id="A0A7C8NUQ6"/>
<feature type="compositionally biased region" description="Low complexity" evidence="1">
    <location>
        <begin position="427"/>
        <end position="446"/>
    </location>
</feature>
<feature type="transmembrane region" description="Helical" evidence="2">
    <location>
        <begin position="20"/>
        <end position="46"/>
    </location>
</feature>
<accession>A0A7C8NUQ6</accession>
<gene>
    <name evidence="3" type="ORF">TWF703_003684</name>
</gene>
<feature type="region of interest" description="Disordered" evidence="1">
    <location>
        <begin position="232"/>
        <end position="282"/>
    </location>
</feature>
<feature type="compositionally biased region" description="Basic and acidic residues" evidence="1">
    <location>
        <begin position="251"/>
        <end position="269"/>
    </location>
</feature>
<keyword evidence="2" id="KW-0812">Transmembrane</keyword>